<reference evidence="1 2" key="1">
    <citation type="submission" date="2016-06" db="EMBL/GenBank/DDBJ databases">
        <authorList>
            <person name="Kjaerup R.B."/>
            <person name="Dalgaard T.S."/>
            <person name="Juul-Madsen H.R."/>
        </authorList>
    </citation>
    <scope>NUCLEOTIDE SEQUENCE [LARGE SCALE GENOMIC DNA]</scope>
    <source>
        <strain evidence="1 2">GCSL-Mp3</strain>
    </source>
</reference>
<organism evidence="1 2">
    <name type="scientific">Morganella psychrotolerans</name>
    <dbReference type="NCBI Taxonomy" id="368603"/>
    <lineage>
        <taxon>Bacteria</taxon>
        <taxon>Pseudomonadati</taxon>
        <taxon>Pseudomonadota</taxon>
        <taxon>Gammaproteobacteria</taxon>
        <taxon>Enterobacterales</taxon>
        <taxon>Morganellaceae</taxon>
        <taxon>Morganella</taxon>
    </lineage>
</organism>
<dbReference type="GeneID" id="79718937"/>
<dbReference type="EMBL" id="LZEX01000003">
    <property type="protein sequence ID" value="OBU10588.1"/>
    <property type="molecule type" value="Genomic_DNA"/>
</dbReference>
<accession>A0A1B8HMD0</accession>
<dbReference type="AlphaFoldDB" id="A0A1B8HMD0"/>
<comment type="caution">
    <text evidence="1">The sequence shown here is derived from an EMBL/GenBank/DDBJ whole genome shotgun (WGS) entry which is preliminary data.</text>
</comment>
<evidence type="ECO:0000313" key="1">
    <source>
        <dbReference type="EMBL" id="OBU10588.1"/>
    </source>
</evidence>
<sequence>MNQTLPMLQKITIRIIDDASLEKLAVDHYECRGCKPRALGKTHAIRRKGKNADTFLARIKVNYVRQVLSNYDHDKENACRADGREHEAHCMNQQLYLAIAQHYPQLASECERQIAQRSAL</sequence>
<gene>
    <name evidence="1" type="ORF">AYY17_15730</name>
</gene>
<proteinExistence type="predicted"/>
<dbReference type="Proteomes" id="UP000092247">
    <property type="component" value="Unassembled WGS sequence"/>
</dbReference>
<evidence type="ECO:0000313" key="2">
    <source>
        <dbReference type="Proteomes" id="UP000092247"/>
    </source>
</evidence>
<name>A0A1B8HMD0_9GAMM</name>
<dbReference type="RefSeq" id="WP_067421845.1">
    <property type="nucleotide sequence ID" value="NZ_LZEX01000003.1"/>
</dbReference>
<protein>
    <submittedName>
        <fullName evidence="1">Uncharacterized protein</fullName>
    </submittedName>
</protein>